<proteinExistence type="inferred from homology"/>
<protein>
    <recommendedName>
        <fullName evidence="9">ABC transporter domain-containing protein</fullName>
    </recommendedName>
</protein>
<dbReference type="PANTHER" id="PTHR43297">
    <property type="entry name" value="OLIGOPEPTIDE TRANSPORT ATP-BINDING PROTEIN APPD"/>
    <property type="match status" value="1"/>
</dbReference>
<feature type="domain" description="ABC transporter" evidence="9">
    <location>
        <begin position="104"/>
        <end position="358"/>
    </location>
</feature>
<comment type="similarity">
    <text evidence="2">Belongs to the ABC transporter superfamily.</text>
</comment>
<dbReference type="Proteomes" id="UP001157034">
    <property type="component" value="Unassembled WGS sequence"/>
</dbReference>
<evidence type="ECO:0000256" key="5">
    <source>
        <dbReference type="ARBA" id="ARBA00022741"/>
    </source>
</evidence>
<evidence type="ECO:0000313" key="11">
    <source>
        <dbReference type="Proteomes" id="UP001157034"/>
    </source>
</evidence>
<keyword evidence="11" id="KW-1185">Reference proteome</keyword>
<dbReference type="PANTHER" id="PTHR43297:SF2">
    <property type="entry name" value="DIPEPTIDE TRANSPORT ATP-BINDING PROTEIN DPPD"/>
    <property type="match status" value="1"/>
</dbReference>
<keyword evidence="5" id="KW-0547">Nucleotide-binding</keyword>
<dbReference type="InterPro" id="IPR003439">
    <property type="entry name" value="ABC_transporter-like_ATP-bd"/>
</dbReference>
<dbReference type="Pfam" id="PF00005">
    <property type="entry name" value="ABC_tran"/>
    <property type="match status" value="1"/>
</dbReference>
<dbReference type="InterPro" id="IPR017871">
    <property type="entry name" value="ABC_transporter-like_CS"/>
</dbReference>
<dbReference type="CDD" id="cd03257">
    <property type="entry name" value="ABC_NikE_OppD_transporters"/>
    <property type="match status" value="1"/>
</dbReference>
<dbReference type="InterPro" id="IPR027417">
    <property type="entry name" value="P-loop_NTPase"/>
</dbReference>
<dbReference type="EMBL" id="BSVB01000001">
    <property type="protein sequence ID" value="GMA95952.1"/>
    <property type="molecule type" value="Genomic_DNA"/>
</dbReference>
<dbReference type="InterPro" id="IPR050388">
    <property type="entry name" value="ABC_Ni/Peptide_Import"/>
</dbReference>
<evidence type="ECO:0000256" key="3">
    <source>
        <dbReference type="ARBA" id="ARBA00022448"/>
    </source>
</evidence>
<dbReference type="Gene3D" id="3.40.50.300">
    <property type="entry name" value="P-loop containing nucleotide triphosphate hydrolases"/>
    <property type="match status" value="1"/>
</dbReference>
<evidence type="ECO:0000256" key="7">
    <source>
        <dbReference type="ARBA" id="ARBA00023136"/>
    </source>
</evidence>
<organism evidence="10 11">
    <name type="scientific">Pseudolysinimonas kribbensis</name>
    <dbReference type="NCBI Taxonomy" id="433641"/>
    <lineage>
        <taxon>Bacteria</taxon>
        <taxon>Bacillati</taxon>
        <taxon>Actinomycetota</taxon>
        <taxon>Actinomycetes</taxon>
        <taxon>Micrococcales</taxon>
        <taxon>Microbacteriaceae</taxon>
        <taxon>Pseudolysinimonas</taxon>
    </lineage>
</organism>
<dbReference type="RefSeq" id="WP_284254628.1">
    <property type="nucleotide sequence ID" value="NZ_BSVB01000001.1"/>
</dbReference>
<keyword evidence="8" id="KW-0812">Transmembrane</keyword>
<dbReference type="SUPFAM" id="SSF52540">
    <property type="entry name" value="P-loop containing nucleoside triphosphate hydrolases"/>
    <property type="match status" value="1"/>
</dbReference>
<reference evidence="11" key="1">
    <citation type="journal article" date="2019" name="Int. J. Syst. Evol. Microbiol.">
        <title>The Global Catalogue of Microorganisms (GCM) 10K type strain sequencing project: providing services to taxonomists for standard genome sequencing and annotation.</title>
        <authorList>
            <consortium name="The Broad Institute Genomics Platform"/>
            <consortium name="The Broad Institute Genome Sequencing Center for Infectious Disease"/>
            <person name="Wu L."/>
            <person name="Ma J."/>
        </authorList>
    </citation>
    <scope>NUCLEOTIDE SEQUENCE [LARGE SCALE GENOMIC DNA]</scope>
    <source>
        <strain evidence="11">NBRC 108894</strain>
    </source>
</reference>
<dbReference type="InterPro" id="IPR013563">
    <property type="entry name" value="Oligopep_ABC_C"/>
</dbReference>
<keyword evidence="7 8" id="KW-0472">Membrane</keyword>
<gene>
    <name evidence="10" type="ORF">GCM10025881_27760</name>
</gene>
<evidence type="ECO:0000256" key="8">
    <source>
        <dbReference type="SAM" id="Phobius"/>
    </source>
</evidence>
<dbReference type="Pfam" id="PF08352">
    <property type="entry name" value="oligo_HPY"/>
    <property type="match status" value="1"/>
</dbReference>
<keyword evidence="4" id="KW-1003">Cell membrane</keyword>
<evidence type="ECO:0000256" key="1">
    <source>
        <dbReference type="ARBA" id="ARBA00004202"/>
    </source>
</evidence>
<evidence type="ECO:0000313" key="10">
    <source>
        <dbReference type="EMBL" id="GMA95952.1"/>
    </source>
</evidence>
<keyword evidence="3" id="KW-0813">Transport</keyword>
<evidence type="ECO:0000256" key="4">
    <source>
        <dbReference type="ARBA" id="ARBA00022475"/>
    </source>
</evidence>
<dbReference type="InterPro" id="IPR003593">
    <property type="entry name" value="AAA+_ATPase"/>
</dbReference>
<evidence type="ECO:0000256" key="6">
    <source>
        <dbReference type="ARBA" id="ARBA00022840"/>
    </source>
</evidence>
<dbReference type="PROSITE" id="PS50893">
    <property type="entry name" value="ABC_TRANSPORTER_2"/>
    <property type="match status" value="1"/>
</dbReference>
<dbReference type="NCBIfam" id="TIGR01727">
    <property type="entry name" value="oligo_HPY"/>
    <property type="match status" value="1"/>
</dbReference>
<dbReference type="SMART" id="SM00382">
    <property type="entry name" value="AAA"/>
    <property type="match status" value="1"/>
</dbReference>
<evidence type="ECO:0000256" key="2">
    <source>
        <dbReference type="ARBA" id="ARBA00005417"/>
    </source>
</evidence>
<dbReference type="PROSITE" id="PS00211">
    <property type="entry name" value="ABC_TRANSPORTER_1"/>
    <property type="match status" value="1"/>
</dbReference>
<comment type="subcellular location">
    <subcellularLocation>
        <location evidence="1">Cell membrane</location>
        <topology evidence="1">Peripheral membrane protein</topology>
    </subcellularLocation>
</comment>
<keyword evidence="8" id="KW-1133">Transmembrane helix</keyword>
<evidence type="ECO:0000259" key="9">
    <source>
        <dbReference type="PROSITE" id="PS50893"/>
    </source>
</evidence>
<feature type="transmembrane region" description="Helical" evidence="8">
    <location>
        <begin position="24"/>
        <end position="48"/>
    </location>
</feature>
<accession>A0ABQ6K5R4</accession>
<name>A0ABQ6K5R4_9MICO</name>
<comment type="caution">
    <text evidence="10">The sequence shown here is derived from an EMBL/GenBank/DDBJ whole genome shotgun (WGS) entry which is preliminary data.</text>
</comment>
<sequence length="445" mass="48180">MTEWSWGGILYWAQNSSALAFGAWWWFVPPGLCIALLGTALSLINFGIDEFINPRLRSAGIATRKGAKRAARASAAGIRRATGRTPRRALRRTDAAFTRGDVILQINDLVVDYGSADQPVRAVDGVSLTLRRGQVLGIAGESGSGKSTLAYAITRLHQPPAQITAGQLLYTGRDGETVDVLALDDRELTDFRWEELSIVFQSAMNALNPILRVGAQIEDAIEAHRPGMSGEERAERVRELMRLVGISADRVGAYPHELSGGMRQRVMIAIALALDPEIIIMDEPTTALDVVIQRQIVEKIMELKDRLGFSVIFITHDLSMLIELSDEIAIMYAGRVVETGAARDFYSSPQHPYSQGLLGSFPTLSGPKKTLTGIVGSPPDLRALPSGCPFRTRCPHAFEPCPVEDPPLLPIPTVRDADGDAPAPRAVACHLYTAQQAALAEGAAV</sequence>
<keyword evidence="6" id="KW-0067">ATP-binding</keyword>